<reference evidence="3 4" key="1">
    <citation type="submission" date="2018-06" db="EMBL/GenBank/DDBJ databases">
        <authorList>
            <consortium name="Pathogen Informatics"/>
            <person name="Doyle S."/>
        </authorList>
    </citation>
    <scope>NUCLEOTIDE SEQUENCE [LARGE SCALE GENOMIC DNA]</scope>
    <source>
        <strain evidence="4">NCTC 11391</strain>
    </source>
</reference>
<gene>
    <name evidence="3" type="ORF">NCTC11391_00745</name>
</gene>
<keyword evidence="4" id="KW-1185">Reference proteome</keyword>
<evidence type="ECO:0000313" key="4">
    <source>
        <dbReference type="Proteomes" id="UP000254082"/>
    </source>
</evidence>
<accession>A0A380JE76</accession>
<protein>
    <submittedName>
        <fullName evidence="3">C3-degrading proteinase</fullName>
    </submittedName>
</protein>
<sequence>MTLFSGITLVSPVLRVNNREHNIEFYRKNLGFKVLKEENSQVFLGGHQEKVVRFSFEESPSMRVRAVEGPKKMQELLIKTSNPQEIEALLASGVQFSRLFKGERGYAYEVISPENDRILLHAEDDTERLQEISGADLTFASLPDFQGLSDFQISNLVLNVPDLKEAQTFYHKLAGLDFLPDLQEAQGPDLRAAENTTWDLEFIEYRVPDNYDFLMLKAYFEAEGLSVYLDKGQRVLVVSDPSLIEIWFSK</sequence>
<proteinExistence type="predicted"/>
<organism evidence="3 4">
    <name type="scientific">Streptococcus downei MFe28</name>
    <dbReference type="NCBI Taxonomy" id="764290"/>
    <lineage>
        <taxon>Bacteria</taxon>
        <taxon>Bacillati</taxon>
        <taxon>Bacillota</taxon>
        <taxon>Bacilli</taxon>
        <taxon>Lactobacillales</taxon>
        <taxon>Streptococcaceae</taxon>
        <taxon>Streptococcus</taxon>
    </lineage>
</organism>
<evidence type="ECO:0000313" key="3">
    <source>
        <dbReference type="EMBL" id="SUN35707.1"/>
    </source>
</evidence>
<dbReference type="OrthoDB" id="2232397at2"/>
<dbReference type="SUPFAM" id="SSF54593">
    <property type="entry name" value="Glyoxalase/Bleomycin resistance protein/Dihydroxybiphenyl dioxygenase"/>
    <property type="match status" value="1"/>
</dbReference>
<dbReference type="EMBL" id="UHFA01000002">
    <property type="protein sequence ID" value="SUN35707.1"/>
    <property type="molecule type" value="Genomic_DNA"/>
</dbReference>
<dbReference type="RefSeq" id="WP_003000875.1">
    <property type="nucleotide sequence ID" value="NZ_UHFA01000002.1"/>
</dbReference>
<dbReference type="Gene3D" id="3.10.180.40">
    <property type="entry name" value="C3-degrading proteinase like domains"/>
    <property type="match status" value="1"/>
</dbReference>
<dbReference type="InterPro" id="IPR032703">
    <property type="entry name" value="CppA_C"/>
</dbReference>
<name>A0A380JE76_STRDO</name>
<feature type="domain" description="CppA N-terminal" evidence="1">
    <location>
        <begin position="10"/>
        <end position="132"/>
    </location>
</feature>
<feature type="domain" description="CppA C-terminal" evidence="2">
    <location>
        <begin position="148"/>
        <end position="248"/>
    </location>
</feature>
<dbReference type="Gene3D" id="3.10.180.10">
    <property type="entry name" value="2,3-Dihydroxybiphenyl 1,2-Dioxygenase, domain 1"/>
    <property type="match status" value="1"/>
</dbReference>
<dbReference type="Pfam" id="PF14507">
    <property type="entry name" value="CppA_C"/>
    <property type="match status" value="1"/>
</dbReference>
<dbReference type="AlphaFoldDB" id="A0A380JE76"/>
<evidence type="ECO:0000259" key="1">
    <source>
        <dbReference type="Pfam" id="PF14506"/>
    </source>
</evidence>
<dbReference type="InterPro" id="IPR032702">
    <property type="entry name" value="CppA_N"/>
</dbReference>
<dbReference type="Proteomes" id="UP000254082">
    <property type="component" value="Unassembled WGS sequence"/>
</dbReference>
<evidence type="ECO:0000259" key="2">
    <source>
        <dbReference type="Pfam" id="PF14507"/>
    </source>
</evidence>
<dbReference type="Pfam" id="PF14506">
    <property type="entry name" value="CppA_N"/>
    <property type="match status" value="1"/>
</dbReference>
<dbReference type="InterPro" id="IPR029068">
    <property type="entry name" value="Glyas_Bleomycin-R_OHBP_Dase"/>
</dbReference>